<proteinExistence type="predicted"/>
<keyword evidence="3" id="KW-1185">Reference proteome</keyword>
<evidence type="ECO:0000313" key="2">
    <source>
        <dbReference type="EMBL" id="MFD2793861.1"/>
    </source>
</evidence>
<evidence type="ECO:0000256" key="1">
    <source>
        <dbReference type="SAM" id="MobiDB-lite"/>
    </source>
</evidence>
<accession>A0ABW5VRB5</accession>
<protein>
    <submittedName>
        <fullName evidence="2">Uncharacterized protein</fullName>
    </submittedName>
</protein>
<organism evidence="2 3">
    <name type="scientific">Promicromonospora vindobonensis</name>
    <dbReference type="NCBI Taxonomy" id="195748"/>
    <lineage>
        <taxon>Bacteria</taxon>
        <taxon>Bacillati</taxon>
        <taxon>Actinomycetota</taxon>
        <taxon>Actinomycetes</taxon>
        <taxon>Micrococcales</taxon>
        <taxon>Promicromonosporaceae</taxon>
        <taxon>Promicromonospora</taxon>
    </lineage>
</organism>
<sequence length="118" mass="12029">MNDGWPLAHGHDRWGGGPTSALAEAVGLVERATGGLRASGAVAWEARAAELYRAEVAEVLEALVRDGDLLDATMRQAGAAQAAPFPHTDGPHPEGTDSDGLGQAGGAAVPHTIGARSW</sequence>
<name>A0ABW5VRB5_9MICO</name>
<feature type="region of interest" description="Disordered" evidence="1">
    <location>
        <begin position="75"/>
        <end position="118"/>
    </location>
</feature>
<comment type="caution">
    <text evidence="2">The sequence shown here is derived from an EMBL/GenBank/DDBJ whole genome shotgun (WGS) entry which is preliminary data.</text>
</comment>
<evidence type="ECO:0000313" key="3">
    <source>
        <dbReference type="Proteomes" id="UP001597479"/>
    </source>
</evidence>
<dbReference type="EMBL" id="JBHUOG010000001">
    <property type="protein sequence ID" value="MFD2793861.1"/>
    <property type="molecule type" value="Genomic_DNA"/>
</dbReference>
<reference evidence="3" key="1">
    <citation type="journal article" date="2019" name="Int. J. Syst. Evol. Microbiol.">
        <title>The Global Catalogue of Microorganisms (GCM) 10K type strain sequencing project: providing services to taxonomists for standard genome sequencing and annotation.</title>
        <authorList>
            <consortium name="The Broad Institute Genomics Platform"/>
            <consortium name="The Broad Institute Genome Sequencing Center for Infectious Disease"/>
            <person name="Wu L."/>
            <person name="Ma J."/>
        </authorList>
    </citation>
    <scope>NUCLEOTIDE SEQUENCE [LARGE SCALE GENOMIC DNA]</scope>
    <source>
        <strain evidence="3">CCM 7044</strain>
    </source>
</reference>
<dbReference type="RefSeq" id="WP_377182430.1">
    <property type="nucleotide sequence ID" value="NZ_JBHUOG010000001.1"/>
</dbReference>
<gene>
    <name evidence="2" type="ORF">ACFS27_09930</name>
</gene>
<dbReference type="Proteomes" id="UP001597479">
    <property type="component" value="Unassembled WGS sequence"/>
</dbReference>